<organism evidence="2 3">
    <name type="scientific">Chlorobium limicola (strain DSM 245 / NBRC 103803 / 6330)</name>
    <dbReference type="NCBI Taxonomy" id="290315"/>
    <lineage>
        <taxon>Bacteria</taxon>
        <taxon>Pseudomonadati</taxon>
        <taxon>Chlorobiota</taxon>
        <taxon>Chlorobiia</taxon>
        <taxon>Chlorobiales</taxon>
        <taxon>Chlorobiaceae</taxon>
        <taxon>Chlorobium/Pelodictyon group</taxon>
        <taxon>Chlorobium</taxon>
    </lineage>
</organism>
<dbReference type="Proteomes" id="UP000008841">
    <property type="component" value="Chromosome"/>
</dbReference>
<dbReference type="AlphaFoldDB" id="B3ED93"/>
<dbReference type="OrthoDB" id="8235061at2"/>
<evidence type="ECO:0000313" key="2">
    <source>
        <dbReference type="EMBL" id="ACD90518.1"/>
    </source>
</evidence>
<feature type="compositionally biased region" description="Basic and acidic residues" evidence="1">
    <location>
        <begin position="62"/>
        <end position="77"/>
    </location>
</feature>
<dbReference type="EMBL" id="CP001097">
    <property type="protein sequence ID" value="ACD90518.1"/>
    <property type="molecule type" value="Genomic_DNA"/>
</dbReference>
<protein>
    <submittedName>
        <fullName evidence="2">Uncharacterized protein</fullName>
    </submittedName>
</protein>
<dbReference type="HOGENOM" id="CLU_177582_0_0_10"/>
<evidence type="ECO:0000256" key="1">
    <source>
        <dbReference type="SAM" id="MobiDB-lite"/>
    </source>
</evidence>
<evidence type="ECO:0000313" key="3">
    <source>
        <dbReference type="Proteomes" id="UP000008841"/>
    </source>
</evidence>
<sequence length="83" mass="9227">MQESYMKGIANHHGPESCLDLQQWGGEALTGEHTGRPLSSEITSIRRLTLFNEGESNIGRTDQGEVRTARRSQERSRGRCAIA</sequence>
<proteinExistence type="predicted"/>
<accession>B3ED93</accession>
<dbReference type="STRING" id="290315.Clim_1460"/>
<name>B3ED93_CHLL2</name>
<dbReference type="KEGG" id="cli:Clim_1460"/>
<reference evidence="2 3" key="1">
    <citation type="submission" date="2008-05" db="EMBL/GenBank/DDBJ databases">
        <title>Complete sequence of Chlorobium limicola DSM 245.</title>
        <authorList>
            <consortium name="US DOE Joint Genome Institute"/>
            <person name="Lucas S."/>
            <person name="Copeland A."/>
            <person name="Lapidus A."/>
            <person name="Glavina del Rio T."/>
            <person name="Dalin E."/>
            <person name="Tice H."/>
            <person name="Bruce D."/>
            <person name="Goodwin L."/>
            <person name="Pitluck S."/>
            <person name="Schmutz J."/>
            <person name="Larimer F."/>
            <person name="Land M."/>
            <person name="Hauser L."/>
            <person name="Kyrpides N."/>
            <person name="Ovchinnikova G."/>
            <person name="Zhao F."/>
            <person name="Li T."/>
            <person name="Liu Z."/>
            <person name="Overmann J."/>
            <person name="Bryant D.A."/>
            <person name="Richardson P."/>
        </authorList>
    </citation>
    <scope>NUCLEOTIDE SEQUENCE [LARGE SCALE GENOMIC DNA]</scope>
    <source>
        <strain evidence="3">DSM 245 / NBRC 103803 / 6330</strain>
    </source>
</reference>
<gene>
    <name evidence="2" type="ordered locus">Clim_1460</name>
</gene>
<feature type="region of interest" description="Disordered" evidence="1">
    <location>
        <begin position="56"/>
        <end position="83"/>
    </location>
</feature>